<organism evidence="1 2">
    <name type="scientific">Paramecium primaurelia</name>
    <dbReference type="NCBI Taxonomy" id="5886"/>
    <lineage>
        <taxon>Eukaryota</taxon>
        <taxon>Sar</taxon>
        <taxon>Alveolata</taxon>
        <taxon>Ciliophora</taxon>
        <taxon>Intramacronucleata</taxon>
        <taxon>Oligohymenophorea</taxon>
        <taxon>Peniculida</taxon>
        <taxon>Parameciidae</taxon>
        <taxon>Paramecium</taxon>
    </lineage>
</organism>
<dbReference type="EMBL" id="CAJJDM010000130">
    <property type="protein sequence ID" value="CAD8105513.1"/>
    <property type="molecule type" value="Genomic_DNA"/>
</dbReference>
<sequence length="150" mass="18381">MIQQEKVYKNTIQFIEVMEIYKTTNAYIQYIQRKSEYDQCIENRENQKFNKTIFGIIQNLVLEDNDESQLKTFFILSQFQVWFNLLNQINQFLELEQNIQQNCDGILKIIKFLLLKTITIELIIVQFHRVNNQKAKFYFYYPNNIKYFNY</sequence>
<evidence type="ECO:0000313" key="2">
    <source>
        <dbReference type="Proteomes" id="UP000688137"/>
    </source>
</evidence>
<gene>
    <name evidence="1" type="ORF">PPRIM_AZ9-3.1.T1270110</name>
</gene>
<proteinExistence type="predicted"/>
<reference evidence="1" key="1">
    <citation type="submission" date="2021-01" db="EMBL/GenBank/DDBJ databases">
        <authorList>
            <consortium name="Genoscope - CEA"/>
            <person name="William W."/>
        </authorList>
    </citation>
    <scope>NUCLEOTIDE SEQUENCE</scope>
</reference>
<dbReference type="AlphaFoldDB" id="A0A8S1PS75"/>
<keyword evidence="2" id="KW-1185">Reference proteome</keyword>
<comment type="caution">
    <text evidence="1">The sequence shown here is derived from an EMBL/GenBank/DDBJ whole genome shotgun (WGS) entry which is preliminary data.</text>
</comment>
<protein>
    <submittedName>
        <fullName evidence="1">Uncharacterized protein</fullName>
    </submittedName>
</protein>
<evidence type="ECO:0000313" key="1">
    <source>
        <dbReference type="EMBL" id="CAD8105513.1"/>
    </source>
</evidence>
<name>A0A8S1PS75_PARPR</name>
<accession>A0A8S1PS75</accession>
<dbReference type="Proteomes" id="UP000688137">
    <property type="component" value="Unassembled WGS sequence"/>
</dbReference>